<protein>
    <submittedName>
        <fullName evidence="1">Uncharacterized protein</fullName>
    </submittedName>
</protein>
<reference evidence="1" key="1">
    <citation type="submission" date="2013-07" db="EMBL/GenBank/DDBJ databases">
        <title>The genome of an arbuscular mycorrhizal fungus provides insights into the evolution of the oldest plant symbiosis.</title>
        <authorList>
            <consortium name="DOE Joint Genome Institute"/>
            <person name="Tisserant E."/>
            <person name="Malbreil M."/>
            <person name="Kuo A."/>
            <person name="Kohler A."/>
            <person name="Symeonidi A."/>
            <person name="Balestrini R."/>
            <person name="Charron P."/>
            <person name="Duensing N."/>
            <person name="Frei-dit-Frey N."/>
            <person name="Gianinazzi-Pearson V."/>
            <person name="Gilbert B."/>
            <person name="Handa Y."/>
            <person name="Hijri M."/>
            <person name="Kaul R."/>
            <person name="Kawaguchi M."/>
            <person name="Krajinski F."/>
            <person name="Lammers P."/>
            <person name="Lapierre D."/>
            <person name="Masclaux F.G."/>
            <person name="Murat C."/>
            <person name="Morin E."/>
            <person name="Ndikumana S."/>
            <person name="Pagni M."/>
            <person name="Petitpierre D."/>
            <person name="Requena N."/>
            <person name="Rosikiewicz P."/>
            <person name="Riley R."/>
            <person name="Saito K."/>
            <person name="San Clemente H."/>
            <person name="Shapiro H."/>
            <person name="van Tuinen D."/>
            <person name="Becard G."/>
            <person name="Bonfante P."/>
            <person name="Paszkowski U."/>
            <person name="Shachar-Hill Y."/>
            <person name="Young J.P."/>
            <person name="Sanders I.R."/>
            <person name="Henrissat B."/>
            <person name="Rensing S.A."/>
            <person name="Grigoriev I.V."/>
            <person name="Corradi N."/>
            <person name="Roux C."/>
            <person name="Martin F."/>
        </authorList>
    </citation>
    <scope>NUCLEOTIDE SEQUENCE</scope>
    <source>
        <strain evidence="1">DAOM 197198</strain>
    </source>
</reference>
<name>U9UWN4_RHIID</name>
<dbReference type="HOGENOM" id="CLU_2997547_0_0_1"/>
<accession>U9UWN4</accession>
<dbReference type="EMBL" id="KI274199">
    <property type="protein sequence ID" value="ESA24127.1"/>
    <property type="molecule type" value="Genomic_DNA"/>
</dbReference>
<sequence>MHWINTTLSDDKPSCKLKYIEIVNCDIVDGYFNVANEFGVKLIKVSESHEIRLGWPF</sequence>
<organism evidence="1">
    <name type="scientific">Rhizophagus irregularis (strain DAOM 181602 / DAOM 197198 / MUCL 43194)</name>
    <name type="common">Arbuscular mycorrhizal fungus</name>
    <name type="synonym">Glomus intraradices</name>
    <dbReference type="NCBI Taxonomy" id="747089"/>
    <lineage>
        <taxon>Eukaryota</taxon>
        <taxon>Fungi</taxon>
        <taxon>Fungi incertae sedis</taxon>
        <taxon>Mucoromycota</taxon>
        <taxon>Glomeromycotina</taxon>
        <taxon>Glomeromycetes</taxon>
        <taxon>Glomerales</taxon>
        <taxon>Glomeraceae</taxon>
        <taxon>Rhizophagus</taxon>
    </lineage>
</organism>
<gene>
    <name evidence="1" type="ORF">GLOINDRAFT_14731</name>
</gene>
<dbReference type="AlphaFoldDB" id="U9UWN4"/>
<proteinExistence type="predicted"/>
<evidence type="ECO:0000313" key="1">
    <source>
        <dbReference type="EMBL" id="ESA24127.1"/>
    </source>
</evidence>